<dbReference type="Proteomes" id="UP001159405">
    <property type="component" value="Unassembled WGS sequence"/>
</dbReference>
<feature type="non-terminal residue" evidence="1">
    <location>
        <position position="1"/>
    </location>
</feature>
<reference evidence="1 2" key="1">
    <citation type="submission" date="2022-05" db="EMBL/GenBank/DDBJ databases">
        <authorList>
            <consortium name="Genoscope - CEA"/>
            <person name="William W."/>
        </authorList>
    </citation>
    <scope>NUCLEOTIDE SEQUENCE [LARGE SCALE GENOMIC DNA]</scope>
</reference>
<gene>
    <name evidence="1" type="ORF">PLOB_00034896</name>
</gene>
<protein>
    <submittedName>
        <fullName evidence="1">Uncharacterized protein</fullName>
    </submittedName>
</protein>
<proteinExistence type="predicted"/>
<keyword evidence="2" id="KW-1185">Reference proteome</keyword>
<sequence length="76" mass="8647">LNDSSHSVDISGFKFLHRYRQNRTGGGVGLYISNDLEFKLREALSLHNGDIVESLFIELIRPREKNIIVGKIKYAS</sequence>
<organism evidence="1 2">
    <name type="scientific">Porites lobata</name>
    <dbReference type="NCBI Taxonomy" id="104759"/>
    <lineage>
        <taxon>Eukaryota</taxon>
        <taxon>Metazoa</taxon>
        <taxon>Cnidaria</taxon>
        <taxon>Anthozoa</taxon>
        <taxon>Hexacorallia</taxon>
        <taxon>Scleractinia</taxon>
        <taxon>Fungiina</taxon>
        <taxon>Poritidae</taxon>
        <taxon>Porites</taxon>
    </lineage>
</organism>
<dbReference type="EMBL" id="CALNXK010000484">
    <property type="protein sequence ID" value="CAH3186505.1"/>
    <property type="molecule type" value="Genomic_DNA"/>
</dbReference>
<evidence type="ECO:0000313" key="2">
    <source>
        <dbReference type="Proteomes" id="UP001159405"/>
    </source>
</evidence>
<accession>A0ABN8S649</accession>
<comment type="caution">
    <text evidence="1">The sequence shown here is derived from an EMBL/GenBank/DDBJ whole genome shotgun (WGS) entry which is preliminary data.</text>
</comment>
<evidence type="ECO:0000313" key="1">
    <source>
        <dbReference type="EMBL" id="CAH3186505.1"/>
    </source>
</evidence>
<name>A0ABN8S649_9CNID</name>